<dbReference type="EMBL" id="AAMT01000005">
    <property type="protein sequence ID" value="EAQ13200.1"/>
    <property type="molecule type" value="Genomic_DNA"/>
</dbReference>
<dbReference type="HOGENOM" id="CLU_2554247_0_0_5"/>
<gene>
    <name evidence="1" type="ORF">RB2654_09029</name>
</gene>
<evidence type="ECO:0000313" key="1">
    <source>
        <dbReference type="EMBL" id="EAQ13200.1"/>
    </source>
</evidence>
<comment type="caution">
    <text evidence="1">The sequence shown here is derived from an EMBL/GenBank/DDBJ whole genome shotgun (WGS) entry which is preliminary data.</text>
</comment>
<organism evidence="1 2">
    <name type="scientific">Maritimibacter alkaliphilus HTCC2654</name>
    <dbReference type="NCBI Taxonomy" id="314271"/>
    <lineage>
        <taxon>Bacteria</taxon>
        <taxon>Pseudomonadati</taxon>
        <taxon>Pseudomonadota</taxon>
        <taxon>Alphaproteobacteria</taxon>
        <taxon>Rhodobacterales</taxon>
        <taxon>Roseobacteraceae</taxon>
        <taxon>Maritimibacter</taxon>
    </lineage>
</organism>
<dbReference type="AlphaFoldDB" id="A3VE62"/>
<sequence length="82" mass="8579">MALNSNGSLYMQHEWLIDVLADLKAFADAKGMGASAEALDDASLIVLAELNSLARADAAAAVGEHEGQTGSVTFLFEGRRLA</sequence>
<dbReference type="Proteomes" id="UP000002931">
    <property type="component" value="Unassembled WGS sequence"/>
</dbReference>
<proteinExistence type="predicted"/>
<protein>
    <submittedName>
        <fullName evidence="1">Uncharacterized protein</fullName>
    </submittedName>
</protein>
<keyword evidence="2" id="KW-1185">Reference proteome</keyword>
<reference evidence="1 2" key="1">
    <citation type="journal article" date="2010" name="J. Bacteriol.">
        <title>Genome sequences of Pelagibaca bermudensis HTCC2601T and Maritimibacter alkaliphilus HTCC2654T, the type strains of two marine Roseobacter genera.</title>
        <authorList>
            <person name="Thrash J.C."/>
            <person name="Cho J.C."/>
            <person name="Ferriera S."/>
            <person name="Johnson J."/>
            <person name="Vergin K.L."/>
            <person name="Giovannoni S.J."/>
        </authorList>
    </citation>
    <scope>NUCLEOTIDE SEQUENCE [LARGE SCALE GENOMIC DNA]</scope>
    <source>
        <strain evidence="1 2">HTCC2654</strain>
    </source>
</reference>
<dbReference type="STRING" id="314271.RB2654_09029"/>
<evidence type="ECO:0000313" key="2">
    <source>
        <dbReference type="Proteomes" id="UP000002931"/>
    </source>
</evidence>
<accession>A3VE62</accession>
<name>A3VE62_9RHOB</name>